<evidence type="ECO:0000256" key="4">
    <source>
        <dbReference type="SAM" id="SignalP"/>
    </source>
</evidence>
<protein>
    <submittedName>
        <fullName evidence="5">Carbohydrate ABC transporter substrate-binding protein (CUT1 family)</fullName>
    </submittedName>
</protein>
<evidence type="ECO:0000313" key="6">
    <source>
        <dbReference type="Proteomes" id="UP000295764"/>
    </source>
</evidence>
<dbReference type="Pfam" id="PF13416">
    <property type="entry name" value="SBP_bac_8"/>
    <property type="match status" value="1"/>
</dbReference>
<dbReference type="PANTHER" id="PTHR30061:SF50">
    <property type="entry name" value="MALTOSE_MALTODEXTRIN-BINDING PERIPLASMIC PROTEIN"/>
    <property type="match status" value="1"/>
</dbReference>
<proteinExistence type="inferred from homology"/>
<evidence type="ECO:0000256" key="2">
    <source>
        <dbReference type="ARBA" id="ARBA00022448"/>
    </source>
</evidence>
<dbReference type="GO" id="GO:0042956">
    <property type="term" value="P:maltodextrin transmembrane transport"/>
    <property type="evidence" value="ECO:0007669"/>
    <property type="project" value="TreeGrafter"/>
</dbReference>
<dbReference type="InterPro" id="IPR006059">
    <property type="entry name" value="SBP"/>
</dbReference>
<dbReference type="Gene3D" id="3.40.190.10">
    <property type="entry name" value="Periplasmic binding protein-like II"/>
    <property type="match status" value="1"/>
</dbReference>
<dbReference type="SUPFAM" id="SSF53850">
    <property type="entry name" value="Periplasmic binding protein-like II"/>
    <property type="match status" value="1"/>
</dbReference>
<dbReference type="GO" id="GO:0055052">
    <property type="term" value="C:ATP-binding cassette (ABC) transporter complex, substrate-binding subunit-containing"/>
    <property type="evidence" value="ECO:0007669"/>
    <property type="project" value="TreeGrafter"/>
</dbReference>
<dbReference type="PROSITE" id="PS51257">
    <property type="entry name" value="PROKAR_LIPOPROTEIN"/>
    <property type="match status" value="1"/>
</dbReference>
<comment type="similarity">
    <text evidence="1">Belongs to the bacterial solute-binding protein 1 family.</text>
</comment>
<sequence length="433" mass="44637">MTMKTSTIRRTATLAAALTVAALGLAGCSSSGTADSGGSAKGTVTLWQRDGGVDLTDQVKAYEKANPGITVKLSTIQADQYLTKLANSARAGSVPDLVSYEIVNTPLLATQGLLADVTDKVKSLPNKGDLAPAGVEIGTLDGKNYALPVALTGSQMFWNKSLFTKAGLDPTKPPTSLAEVKAAAEKIQALGGGVTGFSTLGGVGQAWTGFPSSWAKSGSVLTAAGKSQKAEFTSPELVGMVDWYQDMWKSGLMQKTDQPNQDPGNVGQENALNGKVGILFGGANTLTAKKADFGSAVGIPGVEGGSGSFLGGDEIGMTAGAKNADGAWSLMKWLVSSMKAAEIDLSQGWIAPDLTVAKSLATDDWSKDIVDTLAIGKLPKSIAYNAVINDPNGPWAQQSQKVIFQGADAETALATAEKQANSLIEQAYSQVGQ</sequence>
<dbReference type="Proteomes" id="UP000295764">
    <property type="component" value="Unassembled WGS sequence"/>
</dbReference>
<feature type="signal peptide" evidence="4">
    <location>
        <begin position="1"/>
        <end position="34"/>
    </location>
</feature>
<dbReference type="RefSeq" id="WP_133520922.1">
    <property type="nucleotide sequence ID" value="NZ_SNVW01000013.1"/>
</dbReference>
<dbReference type="PANTHER" id="PTHR30061">
    <property type="entry name" value="MALTOSE-BINDING PERIPLASMIC PROTEIN"/>
    <property type="match status" value="1"/>
</dbReference>
<dbReference type="CDD" id="cd13585">
    <property type="entry name" value="PBP2_TMBP_like"/>
    <property type="match status" value="1"/>
</dbReference>
<evidence type="ECO:0000313" key="5">
    <source>
        <dbReference type="EMBL" id="TDN42284.1"/>
    </source>
</evidence>
<gene>
    <name evidence="5" type="ORF">EDF64_11361</name>
</gene>
<dbReference type="GO" id="GO:1901982">
    <property type="term" value="F:maltose binding"/>
    <property type="evidence" value="ECO:0007669"/>
    <property type="project" value="TreeGrafter"/>
</dbReference>
<evidence type="ECO:0000256" key="3">
    <source>
        <dbReference type="ARBA" id="ARBA00022729"/>
    </source>
</evidence>
<name>A0A4R6DDN7_9MICO</name>
<reference evidence="5 6" key="1">
    <citation type="submission" date="2019-03" db="EMBL/GenBank/DDBJ databases">
        <title>Genomic analyses of the natural microbiome of Caenorhabditis elegans.</title>
        <authorList>
            <person name="Samuel B."/>
        </authorList>
    </citation>
    <scope>NUCLEOTIDE SEQUENCE [LARGE SCALE GENOMIC DNA]</scope>
    <source>
        <strain evidence="5 6">JUb65</strain>
    </source>
</reference>
<dbReference type="GO" id="GO:0015768">
    <property type="term" value="P:maltose transport"/>
    <property type="evidence" value="ECO:0007669"/>
    <property type="project" value="TreeGrafter"/>
</dbReference>
<keyword evidence="2" id="KW-0813">Transport</keyword>
<dbReference type="OrthoDB" id="2644341at2"/>
<dbReference type="AlphaFoldDB" id="A0A4R6DDN7"/>
<keyword evidence="3 4" id="KW-0732">Signal</keyword>
<accession>A0A4R6DDN7</accession>
<feature type="chain" id="PRO_5039663995" evidence="4">
    <location>
        <begin position="35"/>
        <end position="433"/>
    </location>
</feature>
<dbReference type="EMBL" id="SNVW01000013">
    <property type="protein sequence ID" value="TDN42284.1"/>
    <property type="molecule type" value="Genomic_DNA"/>
</dbReference>
<evidence type="ECO:0000256" key="1">
    <source>
        <dbReference type="ARBA" id="ARBA00008520"/>
    </source>
</evidence>
<comment type="caution">
    <text evidence="5">The sequence shown here is derived from an EMBL/GenBank/DDBJ whole genome shotgun (WGS) entry which is preliminary data.</text>
</comment>
<organism evidence="5 6">
    <name type="scientific">Curtobacterium flaccumfaciens</name>
    <dbReference type="NCBI Taxonomy" id="2035"/>
    <lineage>
        <taxon>Bacteria</taxon>
        <taxon>Bacillati</taxon>
        <taxon>Actinomycetota</taxon>
        <taxon>Actinomycetes</taxon>
        <taxon>Micrococcales</taxon>
        <taxon>Microbacteriaceae</taxon>
        <taxon>Curtobacterium</taxon>
    </lineage>
</organism>